<gene>
    <name evidence="8" type="ORF">GMARGA_LOCUS33562</name>
</gene>
<accession>A0ABN7WPJ4</accession>
<feature type="compositionally biased region" description="Low complexity" evidence="6">
    <location>
        <begin position="1"/>
        <end position="15"/>
    </location>
</feature>
<dbReference type="EMBL" id="CAJVQB010056203">
    <property type="protein sequence ID" value="CAG8837578.1"/>
    <property type="molecule type" value="Genomic_DNA"/>
</dbReference>
<name>A0ABN7WPJ4_GIGMA</name>
<comment type="caution">
    <text evidence="8">The sequence shown here is derived from an EMBL/GenBank/DDBJ whole genome shotgun (WGS) entry which is preliminary data.</text>
</comment>
<dbReference type="Proteomes" id="UP000789901">
    <property type="component" value="Unassembled WGS sequence"/>
</dbReference>
<feature type="region of interest" description="Disordered" evidence="6">
    <location>
        <begin position="1"/>
        <end position="31"/>
    </location>
</feature>
<keyword evidence="2" id="KW-0479">Metal-binding</keyword>
<protein>
    <submittedName>
        <fullName evidence="8">16536_t:CDS:1</fullName>
    </submittedName>
</protein>
<evidence type="ECO:0000256" key="3">
    <source>
        <dbReference type="ARBA" id="ARBA00022771"/>
    </source>
</evidence>
<keyword evidence="9" id="KW-1185">Reference proteome</keyword>
<evidence type="ECO:0000256" key="1">
    <source>
        <dbReference type="ARBA" id="ARBA00004123"/>
    </source>
</evidence>
<evidence type="ECO:0000313" key="8">
    <source>
        <dbReference type="EMBL" id="CAG8837578.1"/>
    </source>
</evidence>
<evidence type="ECO:0000313" key="9">
    <source>
        <dbReference type="Proteomes" id="UP000789901"/>
    </source>
</evidence>
<keyword evidence="4" id="KW-0862">Zinc</keyword>
<reference evidence="8 9" key="1">
    <citation type="submission" date="2021-06" db="EMBL/GenBank/DDBJ databases">
        <authorList>
            <person name="Kallberg Y."/>
            <person name="Tangrot J."/>
            <person name="Rosling A."/>
        </authorList>
    </citation>
    <scope>NUCLEOTIDE SEQUENCE [LARGE SCALE GENOMIC DNA]</scope>
    <source>
        <strain evidence="8 9">120-4 pot B 10/14</strain>
    </source>
</reference>
<evidence type="ECO:0000256" key="5">
    <source>
        <dbReference type="ARBA" id="ARBA00023242"/>
    </source>
</evidence>
<feature type="domain" description="DUF659" evidence="7">
    <location>
        <begin position="163"/>
        <end position="267"/>
    </location>
</feature>
<feature type="non-terminal residue" evidence="8">
    <location>
        <position position="474"/>
    </location>
</feature>
<keyword evidence="3" id="KW-0863">Zinc-finger</keyword>
<evidence type="ECO:0000259" key="7">
    <source>
        <dbReference type="Pfam" id="PF04937"/>
    </source>
</evidence>
<dbReference type="InterPro" id="IPR007021">
    <property type="entry name" value="DUF659"/>
</dbReference>
<dbReference type="Pfam" id="PF04937">
    <property type="entry name" value="DUF659"/>
    <property type="match status" value="1"/>
</dbReference>
<proteinExistence type="predicted"/>
<evidence type="ECO:0000256" key="2">
    <source>
        <dbReference type="ARBA" id="ARBA00022723"/>
    </source>
</evidence>
<feature type="non-terminal residue" evidence="8">
    <location>
        <position position="1"/>
    </location>
</feature>
<dbReference type="PANTHER" id="PTHR46481:SF10">
    <property type="entry name" value="ZINC FINGER BED DOMAIN-CONTAINING PROTEIN 39"/>
    <property type="match status" value="1"/>
</dbReference>
<dbReference type="InterPro" id="IPR012337">
    <property type="entry name" value="RNaseH-like_sf"/>
</dbReference>
<sequence length="474" mass="55213">SSSNNINEESTSTVSSEEDSSNSQQKITGRPFNPWPRSDIFTFKMHIAYNCFNALLEAQLFYFKQLSKDDEDQKSNKKRKNQELTSKRQEQLENGMCFAFVCVSISFNVTKNEIFSAWLQDLRPGFKIPGSKTLARRIFNKQIIQVEAKMESEIQNKNYIILGRSIWNFLLLIPDRKEHLYALYNYSNMHYTSEFLAQEIKTVVTQIRAEKICAVVSDNGANVAVAQRLITQKFPHIVNVSCIAHRLNLIYKDIMKESFSKRVLSQAILVAQFFKSSHIANSALENEIQINNIVGGSIKRYVVTRWSSYYDKIYSILRLKVVFIRAFYDNLYFITTVLRPIKESIVQLESRDSILADCFIHLIKLASMIYQMPQDQHVTFRRHSVKLLNITPHSASCERVFSTLGWIYRKKRIKLAFEKVEALAKIYRYYTTHAKKEISYINCELTLKDVLAVANETLDLEEIFDLNHEIFREN</sequence>
<comment type="subcellular location">
    <subcellularLocation>
        <location evidence="1">Nucleus</location>
    </subcellularLocation>
</comment>
<dbReference type="InterPro" id="IPR052035">
    <property type="entry name" value="ZnF_BED_domain_contain"/>
</dbReference>
<dbReference type="SUPFAM" id="SSF53098">
    <property type="entry name" value="Ribonuclease H-like"/>
    <property type="match status" value="1"/>
</dbReference>
<evidence type="ECO:0000256" key="6">
    <source>
        <dbReference type="SAM" id="MobiDB-lite"/>
    </source>
</evidence>
<evidence type="ECO:0000256" key="4">
    <source>
        <dbReference type="ARBA" id="ARBA00022833"/>
    </source>
</evidence>
<dbReference type="PANTHER" id="PTHR46481">
    <property type="entry name" value="ZINC FINGER BED DOMAIN-CONTAINING PROTEIN 4"/>
    <property type="match status" value="1"/>
</dbReference>
<keyword evidence="5" id="KW-0539">Nucleus</keyword>
<organism evidence="8 9">
    <name type="scientific">Gigaspora margarita</name>
    <dbReference type="NCBI Taxonomy" id="4874"/>
    <lineage>
        <taxon>Eukaryota</taxon>
        <taxon>Fungi</taxon>
        <taxon>Fungi incertae sedis</taxon>
        <taxon>Mucoromycota</taxon>
        <taxon>Glomeromycotina</taxon>
        <taxon>Glomeromycetes</taxon>
        <taxon>Diversisporales</taxon>
        <taxon>Gigasporaceae</taxon>
        <taxon>Gigaspora</taxon>
    </lineage>
</organism>